<reference evidence="2 3" key="1">
    <citation type="journal article" date="2020" name="Biotechnol. Biofuels">
        <title>New insights from the biogas microbiome by comprehensive genome-resolved metagenomics of nearly 1600 species originating from multiple anaerobic digesters.</title>
        <authorList>
            <person name="Campanaro S."/>
            <person name="Treu L."/>
            <person name="Rodriguez-R L.M."/>
            <person name="Kovalovszki A."/>
            <person name="Ziels R.M."/>
            <person name="Maus I."/>
            <person name="Zhu X."/>
            <person name="Kougias P.G."/>
            <person name="Basile A."/>
            <person name="Luo G."/>
            <person name="Schluter A."/>
            <person name="Konstantinidis K.T."/>
            <person name="Angelidaki I."/>
        </authorList>
    </citation>
    <scope>NUCLEOTIDE SEQUENCE [LARGE SCALE GENOMIC DNA]</scope>
    <source>
        <strain evidence="2">AS05jafATM_4</strain>
    </source>
</reference>
<dbReference type="Gene3D" id="3.90.550.10">
    <property type="entry name" value="Spore Coat Polysaccharide Biosynthesis Protein SpsA, Chain A"/>
    <property type="match status" value="1"/>
</dbReference>
<dbReference type="PANTHER" id="PTHR48090">
    <property type="entry name" value="UNDECAPRENYL-PHOSPHATE 4-DEOXY-4-FORMAMIDO-L-ARABINOSE TRANSFERASE-RELATED"/>
    <property type="match status" value="1"/>
</dbReference>
<protein>
    <submittedName>
        <fullName evidence="2">Glycosyltransferase family 2 protein</fullName>
    </submittedName>
</protein>
<name>A0A7C6Z745_9FIRM</name>
<keyword evidence="2" id="KW-0808">Transferase</keyword>
<evidence type="ECO:0000313" key="3">
    <source>
        <dbReference type="Proteomes" id="UP000553059"/>
    </source>
</evidence>
<gene>
    <name evidence="2" type="ORF">GX523_18140</name>
</gene>
<dbReference type="Proteomes" id="UP000553059">
    <property type="component" value="Unassembled WGS sequence"/>
</dbReference>
<dbReference type="InterPro" id="IPR001173">
    <property type="entry name" value="Glyco_trans_2-like"/>
</dbReference>
<dbReference type="Pfam" id="PF00535">
    <property type="entry name" value="Glycos_transf_2"/>
    <property type="match status" value="1"/>
</dbReference>
<dbReference type="GO" id="GO:0016740">
    <property type="term" value="F:transferase activity"/>
    <property type="evidence" value="ECO:0007669"/>
    <property type="project" value="UniProtKB-KW"/>
</dbReference>
<sequence length="240" mass="27249">MKILAVVPAYNEEKNIRNVVQSIQSSCPEIDVVVINDGSTDNTYLEAVKGGAWVINLLQNLGIGGAVQTGYIYAQRNNYDLVVQVDGDGQHNPRDLRRLVELIRKNEADMVIGSRFIKKTAYKPTGMRQAGILFFSKLVSVLCRQKYYDTTSGFRAVNRKGIELFSQYYPKDYPEVETIVFAFNRGIRITEIPVNMDKRQGGKSSITPLRSLYYMLKVTCVLMLQPKLHSKTNIRLKEMI</sequence>
<evidence type="ECO:0000259" key="1">
    <source>
        <dbReference type="Pfam" id="PF00535"/>
    </source>
</evidence>
<proteinExistence type="predicted"/>
<feature type="domain" description="Glycosyltransferase 2-like" evidence="1">
    <location>
        <begin position="6"/>
        <end position="162"/>
    </location>
</feature>
<dbReference type="CDD" id="cd04179">
    <property type="entry name" value="DPM_DPG-synthase_like"/>
    <property type="match status" value="1"/>
</dbReference>
<dbReference type="SUPFAM" id="SSF53448">
    <property type="entry name" value="Nucleotide-diphospho-sugar transferases"/>
    <property type="match status" value="1"/>
</dbReference>
<evidence type="ECO:0000313" key="2">
    <source>
        <dbReference type="EMBL" id="HHY28622.1"/>
    </source>
</evidence>
<organism evidence="2 3">
    <name type="scientific">Desulfitobacterium dehalogenans</name>
    <dbReference type="NCBI Taxonomy" id="36854"/>
    <lineage>
        <taxon>Bacteria</taxon>
        <taxon>Bacillati</taxon>
        <taxon>Bacillota</taxon>
        <taxon>Clostridia</taxon>
        <taxon>Eubacteriales</taxon>
        <taxon>Desulfitobacteriaceae</taxon>
        <taxon>Desulfitobacterium</taxon>
    </lineage>
</organism>
<dbReference type="AlphaFoldDB" id="A0A7C6Z745"/>
<dbReference type="InterPro" id="IPR029044">
    <property type="entry name" value="Nucleotide-diphossugar_trans"/>
</dbReference>
<dbReference type="EMBL" id="DUTF01000383">
    <property type="protein sequence ID" value="HHY28622.1"/>
    <property type="molecule type" value="Genomic_DNA"/>
</dbReference>
<comment type="caution">
    <text evidence="2">The sequence shown here is derived from an EMBL/GenBank/DDBJ whole genome shotgun (WGS) entry which is preliminary data.</text>
</comment>
<accession>A0A7C6Z745</accession>
<dbReference type="InterPro" id="IPR050256">
    <property type="entry name" value="Glycosyltransferase_2"/>
</dbReference>
<dbReference type="PANTHER" id="PTHR48090:SF7">
    <property type="entry name" value="RFBJ PROTEIN"/>
    <property type="match status" value="1"/>
</dbReference>